<feature type="region of interest" description="Disordered" evidence="6">
    <location>
        <begin position="51"/>
        <end position="218"/>
    </location>
</feature>
<dbReference type="GO" id="GO:0005634">
    <property type="term" value="C:nucleus"/>
    <property type="evidence" value="ECO:0007669"/>
    <property type="project" value="UniProtKB-ARBA"/>
</dbReference>
<evidence type="ECO:0000256" key="2">
    <source>
        <dbReference type="ARBA" id="ARBA00022737"/>
    </source>
</evidence>
<reference evidence="8 9" key="1">
    <citation type="submission" date="2013-03" db="EMBL/GenBank/DDBJ databases">
        <title>The Genome Sequence of Capronia epimyces CBS 606.96.</title>
        <authorList>
            <consortium name="The Broad Institute Genomics Platform"/>
            <person name="Cuomo C."/>
            <person name="de Hoog S."/>
            <person name="Gorbushina A."/>
            <person name="Walker B."/>
            <person name="Young S.K."/>
            <person name="Zeng Q."/>
            <person name="Gargeya S."/>
            <person name="Fitzgerald M."/>
            <person name="Haas B."/>
            <person name="Abouelleil A."/>
            <person name="Allen A.W."/>
            <person name="Alvarado L."/>
            <person name="Arachchi H.M."/>
            <person name="Berlin A.M."/>
            <person name="Chapman S.B."/>
            <person name="Gainer-Dewar J."/>
            <person name="Goldberg J."/>
            <person name="Griggs A."/>
            <person name="Gujja S."/>
            <person name="Hansen M."/>
            <person name="Howarth C."/>
            <person name="Imamovic A."/>
            <person name="Ireland A."/>
            <person name="Larimer J."/>
            <person name="McCowan C."/>
            <person name="Murphy C."/>
            <person name="Pearson M."/>
            <person name="Poon T.W."/>
            <person name="Priest M."/>
            <person name="Roberts A."/>
            <person name="Saif S."/>
            <person name="Shea T."/>
            <person name="Sisk P."/>
            <person name="Sykes S."/>
            <person name="Wortman J."/>
            <person name="Nusbaum C."/>
            <person name="Birren B."/>
        </authorList>
    </citation>
    <scope>NUCLEOTIDE SEQUENCE [LARGE SCALE GENOMIC DNA]</scope>
    <source>
        <strain evidence="8 9">CBS 606.96</strain>
    </source>
</reference>
<evidence type="ECO:0000313" key="9">
    <source>
        <dbReference type="Proteomes" id="UP000019478"/>
    </source>
</evidence>
<evidence type="ECO:0000256" key="1">
    <source>
        <dbReference type="ARBA" id="ARBA00022723"/>
    </source>
</evidence>
<organism evidence="8 9">
    <name type="scientific">Capronia epimyces CBS 606.96</name>
    <dbReference type="NCBI Taxonomy" id="1182542"/>
    <lineage>
        <taxon>Eukaryota</taxon>
        <taxon>Fungi</taxon>
        <taxon>Dikarya</taxon>
        <taxon>Ascomycota</taxon>
        <taxon>Pezizomycotina</taxon>
        <taxon>Eurotiomycetes</taxon>
        <taxon>Chaetothyriomycetidae</taxon>
        <taxon>Chaetothyriales</taxon>
        <taxon>Herpotrichiellaceae</taxon>
        <taxon>Capronia</taxon>
    </lineage>
</organism>
<dbReference type="OrthoDB" id="6077919at2759"/>
<feature type="compositionally biased region" description="Low complexity" evidence="6">
    <location>
        <begin position="313"/>
        <end position="326"/>
    </location>
</feature>
<feature type="domain" description="C2H2-type" evidence="7">
    <location>
        <begin position="286"/>
        <end position="316"/>
    </location>
</feature>
<keyword evidence="3 5" id="KW-0863">Zinc-finger</keyword>
<dbReference type="RefSeq" id="XP_007736569.1">
    <property type="nucleotide sequence ID" value="XM_007738379.1"/>
</dbReference>
<dbReference type="GO" id="GO:0008270">
    <property type="term" value="F:zinc ion binding"/>
    <property type="evidence" value="ECO:0007669"/>
    <property type="project" value="UniProtKB-KW"/>
</dbReference>
<evidence type="ECO:0000259" key="7">
    <source>
        <dbReference type="PROSITE" id="PS50157"/>
    </source>
</evidence>
<dbReference type="FunFam" id="3.30.160.60:FF:000176">
    <property type="entry name" value="zinc finger protein 70"/>
    <property type="match status" value="1"/>
</dbReference>
<dbReference type="FunFam" id="3.30.160.60:FF:000425">
    <property type="entry name" value="PLAG1 like zinc finger 1"/>
    <property type="match status" value="1"/>
</dbReference>
<keyword evidence="9" id="KW-1185">Reference proteome</keyword>
<dbReference type="GO" id="GO:0000981">
    <property type="term" value="F:DNA-binding transcription factor activity, RNA polymerase II-specific"/>
    <property type="evidence" value="ECO:0007669"/>
    <property type="project" value="TreeGrafter"/>
</dbReference>
<gene>
    <name evidence="8" type="ORF">A1O3_08281</name>
</gene>
<dbReference type="InterPro" id="IPR013087">
    <property type="entry name" value="Znf_C2H2_type"/>
</dbReference>
<dbReference type="SUPFAM" id="SSF57667">
    <property type="entry name" value="beta-beta-alpha zinc fingers"/>
    <property type="match status" value="1"/>
</dbReference>
<dbReference type="SMART" id="SM00355">
    <property type="entry name" value="ZnF_C2H2"/>
    <property type="match status" value="2"/>
</dbReference>
<feature type="domain" description="C2H2-type" evidence="7">
    <location>
        <begin position="258"/>
        <end position="285"/>
    </location>
</feature>
<feature type="compositionally biased region" description="Low complexity" evidence="6">
    <location>
        <begin position="115"/>
        <end position="124"/>
    </location>
</feature>
<evidence type="ECO:0000256" key="6">
    <source>
        <dbReference type="SAM" id="MobiDB-lite"/>
    </source>
</evidence>
<dbReference type="GeneID" id="19172369"/>
<dbReference type="PANTHER" id="PTHR19818:SF139">
    <property type="entry name" value="PAIR-RULE PROTEIN ODD-PAIRED"/>
    <property type="match status" value="1"/>
</dbReference>
<name>W9XRN4_9EURO</name>
<evidence type="ECO:0000256" key="5">
    <source>
        <dbReference type="PROSITE-ProRule" id="PRU00042"/>
    </source>
</evidence>
<dbReference type="PROSITE" id="PS50157">
    <property type="entry name" value="ZINC_FINGER_C2H2_2"/>
    <property type="match status" value="2"/>
</dbReference>
<feature type="compositionally biased region" description="Polar residues" evidence="6">
    <location>
        <begin position="129"/>
        <end position="139"/>
    </location>
</feature>
<evidence type="ECO:0000256" key="4">
    <source>
        <dbReference type="ARBA" id="ARBA00022833"/>
    </source>
</evidence>
<dbReference type="eggNOG" id="KOG1721">
    <property type="taxonomic scope" value="Eukaryota"/>
</dbReference>
<dbReference type="InterPro" id="IPR050329">
    <property type="entry name" value="GLI_C2H2-zinc-finger"/>
</dbReference>
<dbReference type="EMBL" id="AMGY01000007">
    <property type="protein sequence ID" value="EXJ79995.1"/>
    <property type="molecule type" value="Genomic_DNA"/>
</dbReference>
<feature type="region of interest" description="Disordered" evidence="6">
    <location>
        <begin position="305"/>
        <end position="326"/>
    </location>
</feature>
<comment type="caution">
    <text evidence="8">The sequence shown here is derived from an EMBL/GenBank/DDBJ whole genome shotgun (WGS) entry which is preliminary data.</text>
</comment>
<dbReference type="STRING" id="1182542.W9XRN4"/>
<dbReference type="PANTHER" id="PTHR19818">
    <property type="entry name" value="ZINC FINGER PROTEIN ZIC AND GLI"/>
    <property type="match status" value="1"/>
</dbReference>
<keyword evidence="1" id="KW-0479">Metal-binding</keyword>
<dbReference type="AlphaFoldDB" id="W9XRN4"/>
<dbReference type="GO" id="GO:0045944">
    <property type="term" value="P:positive regulation of transcription by RNA polymerase II"/>
    <property type="evidence" value="ECO:0007669"/>
    <property type="project" value="UniProtKB-ARBA"/>
</dbReference>
<proteinExistence type="predicted"/>
<evidence type="ECO:0000256" key="3">
    <source>
        <dbReference type="ARBA" id="ARBA00022771"/>
    </source>
</evidence>
<dbReference type="PRINTS" id="PR01217">
    <property type="entry name" value="PRICHEXTENSN"/>
</dbReference>
<feature type="compositionally biased region" description="Pro residues" evidence="6">
    <location>
        <begin position="94"/>
        <end position="103"/>
    </location>
</feature>
<keyword evidence="2" id="KW-0677">Repeat</keyword>
<dbReference type="GO" id="GO:0000978">
    <property type="term" value="F:RNA polymerase II cis-regulatory region sequence-specific DNA binding"/>
    <property type="evidence" value="ECO:0007669"/>
    <property type="project" value="TreeGrafter"/>
</dbReference>
<dbReference type="Pfam" id="PF00096">
    <property type="entry name" value="zf-C2H2"/>
    <property type="match status" value="1"/>
</dbReference>
<keyword evidence="4" id="KW-0862">Zinc</keyword>
<dbReference type="Proteomes" id="UP000019478">
    <property type="component" value="Unassembled WGS sequence"/>
</dbReference>
<dbReference type="PROSITE" id="PS00028">
    <property type="entry name" value="ZINC_FINGER_C2H2_1"/>
    <property type="match status" value="2"/>
</dbReference>
<dbReference type="HOGENOM" id="CLU_053582_1_0_1"/>
<dbReference type="InterPro" id="IPR036236">
    <property type="entry name" value="Znf_C2H2_sf"/>
</dbReference>
<protein>
    <recommendedName>
        <fullName evidence="7">C2H2-type domain-containing protein</fullName>
    </recommendedName>
</protein>
<evidence type="ECO:0000313" key="8">
    <source>
        <dbReference type="EMBL" id="EXJ79995.1"/>
    </source>
</evidence>
<dbReference type="Gene3D" id="3.30.160.60">
    <property type="entry name" value="Classic Zinc Finger"/>
    <property type="match status" value="2"/>
</dbReference>
<accession>W9XRN4</accession>
<sequence length="326" mass="35246">MALALPPNYHPVRDLHSPLPSSTILLAAVAMEQANQMRPSLPSISSLIEAVTEQSEKAGKDPSPVFEIPRRISSGSQGHTTSPDRLKFSGSPRHGPPPTPELPPASSFDFPRPSPANLSPSAAPGRSSYYHSGSASTNPELYAQRPSAYPPITESGPPYPAIADVNQWSSVHPPRAHPDMMQQDHPPRPPPAPYGDNPAEVPIYNGLPQQRPLPTNFPGPVAGPALPPIDPHIAPPWQHHHYYPPANPPAYPQTQERYICPTCNKPFSRPSSLKIHTYSHTGEKPYKCKHAGCGKYFSVRSNMKRHEKGCHGGESSTTTGTSPGTT</sequence>